<evidence type="ECO:0000313" key="2">
    <source>
        <dbReference type="EMBL" id="CAB4899143.1"/>
    </source>
</evidence>
<organism evidence="2">
    <name type="scientific">freshwater metagenome</name>
    <dbReference type="NCBI Taxonomy" id="449393"/>
    <lineage>
        <taxon>unclassified sequences</taxon>
        <taxon>metagenomes</taxon>
        <taxon>ecological metagenomes</taxon>
    </lineage>
</organism>
<name>A0A6J7G4Y9_9ZZZZ</name>
<dbReference type="EMBL" id="CAFBMK010000015">
    <property type="protein sequence ID" value="CAB4899143.1"/>
    <property type="molecule type" value="Genomic_DNA"/>
</dbReference>
<feature type="region of interest" description="Disordered" evidence="1">
    <location>
        <begin position="1"/>
        <end position="23"/>
    </location>
</feature>
<reference evidence="2" key="1">
    <citation type="submission" date="2020-05" db="EMBL/GenBank/DDBJ databases">
        <authorList>
            <person name="Chiriac C."/>
            <person name="Salcher M."/>
            <person name="Ghai R."/>
            <person name="Kavagutti S V."/>
        </authorList>
    </citation>
    <scope>NUCLEOTIDE SEQUENCE</scope>
</reference>
<gene>
    <name evidence="2" type="ORF">UFOPK3564_00471</name>
</gene>
<protein>
    <submittedName>
        <fullName evidence="2">Unannotated protein</fullName>
    </submittedName>
</protein>
<dbReference type="Pfam" id="PF09954">
    <property type="entry name" value="DUF2188"/>
    <property type="match status" value="1"/>
</dbReference>
<dbReference type="InterPro" id="IPR018691">
    <property type="entry name" value="DUF2188"/>
</dbReference>
<proteinExistence type="predicted"/>
<accession>A0A6J7G4Y9</accession>
<evidence type="ECO:0000256" key="1">
    <source>
        <dbReference type="SAM" id="MobiDB-lite"/>
    </source>
</evidence>
<sequence length="101" mass="10826">MLHEAHPGRRSAEAPDHHGQDAAVGHRADCVIVERSAGVWDVLTVGDDRPADHRATRSDAVAVARRRIRAAGAGTLTVRDVHGSIVQTDHVTVLAESRGRD</sequence>
<dbReference type="AlphaFoldDB" id="A0A6J7G4Y9"/>